<reference evidence="7 8" key="1">
    <citation type="submission" date="2019-03" db="EMBL/GenBank/DDBJ databases">
        <title>Genomic Encyclopedia of Type Strains, Phase IV (KMG-IV): sequencing the most valuable type-strain genomes for metagenomic binning, comparative biology and taxonomic classification.</title>
        <authorList>
            <person name="Goeker M."/>
        </authorList>
    </citation>
    <scope>NUCLEOTIDE SEQUENCE [LARGE SCALE GENOMIC DNA]</scope>
    <source>
        <strain evidence="7 8">DSM 13587</strain>
    </source>
</reference>
<name>A0A4R3MWW1_9GAMM</name>
<accession>A0A4R3MWW1</accession>
<dbReference type="AlphaFoldDB" id="A0A4R3MWW1"/>
<evidence type="ECO:0000256" key="5">
    <source>
        <dbReference type="ARBA" id="ARBA00023274"/>
    </source>
</evidence>
<evidence type="ECO:0000256" key="6">
    <source>
        <dbReference type="HAMAP-Rule" id="MF_01369"/>
    </source>
</evidence>
<protein>
    <recommendedName>
        <fullName evidence="6">Large ribosomal subunit protein uL23</fullName>
    </recommendedName>
</protein>
<evidence type="ECO:0000256" key="2">
    <source>
        <dbReference type="ARBA" id="ARBA00022730"/>
    </source>
</evidence>
<sequence length="98" mass="11063">MNNERLMKVLLAPVISEKSSRIAEASGQYTFRVLTDATKREVARAVELLFEVKVDCVQVLNVKGKQKRTGQRLGKRQDWRKAYVRLQPGQDIDFGGGA</sequence>
<evidence type="ECO:0000256" key="1">
    <source>
        <dbReference type="ARBA" id="ARBA00006700"/>
    </source>
</evidence>
<keyword evidence="3 6" id="KW-0694">RNA-binding</keyword>
<dbReference type="InterPro" id="IPR012677">
    <property type="entry name" value="Nucleotide-bd_a/b_plait_sf"/>
</dbReference>
<dbReference type="PANTHER" id="PTHR11620">
    <property type="entry name" value="60S RIBOSOMAL PROTEIN L23A"/>
    <property type="match status" value="1"/>
</dbReference>
<proteinExistence type="inferred from homology"/>
<dbReference type="Proteomes" id="UP000295717">
    <property type="component" value="Unassembled WGS sequence"/>
</dbReference>
<comment type="similarity">
    <text evidence="1 6">Belongs to the universal ribosomal protein uL23 family.</text>
</comment>
<dbReference type="Pfam" id="PF00276">
    <property type="entry name" value="Ribosomal_L23"/>
    <property type="match status" value="1"/>
</dbReference>
<keyword evidence="2 6" id="KW-0699">rRNA-binding</keyword>
<keyword evidence="8" id="KW-1185">Reference proteome</keyword>
<comment type="function">
    <text evidence="6">One of the early assembly proteins it binds 23S rRNA. One of the proteins that surrounds the polypeptide exit tunnel on the outside of the ribosome. Forms the main docking site for trigger factor binding to the ribosome.</text>
</comment>
<evidence type="ECO:0000313" key="7">
    <source>
        <dbReference type="EMBL" id="TCT20765.1"/>
    </source>
</evidence>
<dbReference type="OrthoDB" id="9793353at2"/>
<dbReference type="GO" id="GO:0006412">
    <property type="term" value="P:translation"/>
    <property type="evidence" value="ECO:0007669"/>
    <property type="project" value="UniProtKB-UniRule"/>
</dbReference>
<dbReference type="RefSeq" id="WP_132977368.1">
    <property type="nucleotide sequence ID" value="NZ_SMAO01000005.1"/>
</dbReference>
<dbReference type="InterPro" id="IPR012678">
    <property type="entry name" value="Ribosomal_uL23/eL15/eS24_sf"/>
</dbReference>
<evidence type="ECO:0000256" key="3">
    <source>
        <dbReference type="ARBA" id="ARBA00022884"/>
    </source>
</evidence>
<dbReference type="GO" id="GO:0003735">
    <property type="term" value="F:structural constituent of ribosome"/>
    <property type="evidence" value="ECO:0007669"/>
    <property type="project" value="InterPro"/>
</dbReference>
<gene>
    <name evidence="6" type="primary">rplW</name>
    <name evidence="7" type="ORF">EDC35_105208</name>
</gene>
<comment type="subunit">
    <text evidence="6">Part of the 50S ribosomal subunit. Contacts protein L29, and trigger factor when it is bound to the ribosome.</text>
</comment>
<dbReference type="GO" id="GO:0005840">
    <property type="term" value="C:ribosome"/>
    <property type="evidence" value="ECO:0007669"/>
    <property type="project" value="UniProtKB-KW"/>
</dbReference>
<dbReference type="GO" id="GO:0019843">
    <property type="term" value="F:rRNA binding"/>
    <property type="evidence" value="ECO:0007669"/>
    <property type="project" value="UniProtKB-UniRule"/>
</dbReference>
<evidence type="ECO:0000313" key="8">
    <source>
        <dbReference type="Proteomes" id="UP000295717"/>
    </source>
</evidence>
<comment type="caution">
    <text evidence="7">The sequence shown here is derived from an EMBL/GenBank/DDBJ whole genome shotgun (WGS) entry which is preliminary data.</text>
</comment>
<dbReference type="EMBL" id="SMAO01000005">
    <property type="protein sequence ID" value="TCT20765.1"/>
    <property type="molecule type" value="Genomic_DNA"/>
</dbReference>
<keyword evidence="4 6" id="KW-0689">Ribosomal protein</keyword>
<dbReference type="SUPFAM" id="SSF54189">
    <property type="entry name" value="Ribosomal proteins S24e, L23 and L15e"/>
    <property type="match status" value="1"/>
</dbReference>
<dbReference type="GO" id="GO:1990904">
    <property type="term" value="C:ribonucleoprotein complex"/>
    <property type="evidence" value="ECO:0007669"/>
    <property type="project" value="UniProtKB-KW"/>
</dbReference>
<organism evidence="7 8">
    <name type="scientific">Thiobaca trueperi</name>
    <dbReference type="NCBI Taxonomy" id="127458"/>
    <lineage>
        <taxon>Bacteria</taxon>
        <taxon>Pseudomonadati</taxon>
        <taxon>Pseudomonadota</taxon>
        <taxon>Gammaproteobacteria</taxon>
        <taxon>Chromatiales</taxon>
        <taxon>Chromatiaceae</taxon>
        <taxon>Thiobaca</taxon>
    </lineage>
</organism>
<dbReference type="HAMAP" id="MF_01369_B">
    <property type="entry name" value="Ribosomal_uL23_B"/>
    <property type="match status" value="1"/>
</dbReference>
<keyword evidence="5 6" id="KW-0687">Ribonucleoprotein</keyword>
<dbReference type="InterPro" id="IPR013025">
    <property type="entry name" value="Ribosomal_uL23-like"/>
</dbReference>
<evidence type="ECO:0000256" key="4">
    <source>
        <dbReference type="ARBA" id="ARBA00022980"/>
    </source>
</evidence>
<dbReference type="NCBIfam" id="NF004359">
    <property type="entry name" value="PRK05738.1-3"/>
    <property type="match status" value="1"/>
</dbReference>
<dbReference type="NCBIfam" id="NF004363">
    <property type="entry name" value="PRK05738.2-4"/>
    <property type="match status" value="1"/>
</dbReference>
<dbReference type="Gene3D" id="3.30.70.330">
    <property type="match status" value="1"/>
</dbReference>
<dbReference type="FunFam" id="3.30.70.330:FF:000001">
    <property type="entry name" value="50S ribosomal protein L23"/>
    <property type="match status" value="1"/>
</dbReference>